<dbReference type="AlphaFoldDB" id="A0A1B0GGQ4"/>
<sequence length="119" mass="13623">MIYKAKNTQIYCDTIGRPKHYPKMCSSSIYNPPVIVFMFSRQIYAKKEAGCHRRRPKICKQIKMTKQSRTTSTTVTNDTSGETEEPFAATTANKWCIDAVTSVGTILKRKDHITETNKR</sequence>
<dbReference type="Proteomes" id="UP000092445">
    <property type="component" value="Unassembled WGS sequence"/>
</dbReference>
<evidence type="ECO:0000313" key="2">
    <source>
        <dbReference type="Proteomes" id="UP000092445"/>
    </source>
</evidence>
<name>A0A1B0GGQ4_GLOPL</name>
<reference evidence="1" key="2">
    <citation type="submission" date="2020-05" db="UniProtKB">
        <authorList>
            <consortium name="EnsemblMetazoa"/>
        </authorList>
    </citation>
    <scope>IDENTIFICATION</scope>
    <source>
        <strain evidence="1">IAEA</strain>
    </source>
</reference>
<organism evidence="1 2">
    <name type="scientific">Glossina pallidipes</name>
    <name type="common">Tsetse fly</name>
    <dbReference type="NCBI Taxonomy" id="7398"/>
    <lineage>
        <taxon>Eukaryota</taxon>
        <taxon>Metazoa</taxon>
        <taxon>Ecdysozoa</taxon>
        <taxon>Arthropoda</taxon>
        <taxon>Hexapoda</taxon>
        <taxon>Insecta</taxon>
        <taxon>Pterygota</taxon>
        <taxon>Neoptera</taxon>
        <taxon>Endopterygota</taxon>
        <taxon>Diptera</taxon>
        <taxon>Brachycera</taxon>
        <taxon>Muscomorpha</taxon>
        <taxon>Hippoboscoidea</taxon>
        <taxon>Glossinidae</taxon>
        <taxon>Glossina</taxon>
    </lineage>
</organism>
<reference evidence="2" key="1">
    <citation type="submission" date="2014-03" db="EMBL/GenBank/DDBJ databases">
        <authorList>
            <person name="Aksoy S."/>
            <person name="Warren W."/>
            <person name="Wilson R.K."/>
        </authorList>
    </citation>
    <scope>NUCLEOTIDE SEQUENCE [LARGE SCALE GENOMIC DNA]</scope>
    <source>
        <strain evidence="2">IAEA</strain>
    </source>
</reference>
<dbReference type="EnsemblMetazoa" id="GPAI000126-RA">
    <property type="protein sequence ID" value="GPAI000126-PA"/>
    <property type="gene ID" value="GPAI000126"/>
</dbReference>
<protein>
    <submittedName>
        <fullName evidence="1">Uncharacterized protein</fullName>
    </submittedName>
</protein>
<proteinExistence type="predicted"/>
<keyword evidence="2" id="KW-1185">Reference proteome</keyword>
<evidence type="ECO:0000313" key="1">
    <source>
        <dbReference type="EnsemblMetazoa" id="GPAI000126-PA"/>
    </source>
</evidence>
<dbReference type="VEuPathDB" id="VectorBase:GPAI000126"/>
<accession>A0A1B0GGQ4</accession>